<dbReference type="AlphaFoldDB" id="A0A077N5P7"/>
<keyword evidence="5 6" id="KW-0472">Membrane</keyword>
<feature type="transmembrane region" description="Helical" evidence="6">
    <location>
        <begin position="219"/>
        <end position="241"/>
    </location>
</feature>
<sequence length="314" mass="35404">MISLEALYVLCRFFHFVVVMLMFGLSLFTTMLASGRFSVLMKERLRVGVSISTVLALITSIVWFIIQTGLMGDGWHDVYQFDIWLAVLGTAFGQVWKWQLLVAALAVACLFFVHTKTRNFLLLGCSVILLSSHAFIGHAAMHEGNIGLLLQANQIVHLLSAGYWFGGLWPFLLCLQFLRLKNTLNSNLYRDGTYSGYIVDKLSGESVAAMRKFSNYGHFAVFMVIITGIVSSIILIPDWPVFSTTISEYQSMLWLKIALVAGMVLLALINRYILVPRLNQKRRYEWLTMNSWLEIILGTSVLLCIAIFATEPPV</sequence>
<evidence type="ECO:0000256" key="5">
    <source>
        <dbReference type="ARBA" id="ARBA00023136"/>
    </source>
</evidence>
<feature type="transmembrane region" description="Helical" evidence="6">
    <location>
        <begin position="253"/>
        <end position="274"/>
    </location>
</feature>
<keyword evidence="2 6" id="KW-1003">Cell membrane</keyword>
<feature type="transmembrane region" description="Helical" evidence="6">
    <location>
        <begin position="95"/>
        <end position="113"/>
    </location>
</feature>
<evidence type="ECO:0000256" key="6">
    <source>
        <dbReference type="RuleBase" id="RU369037"/>
    </source>
</evidence>
<keyword evidence="4 6" id="KW-1133">Transmembrane helix</keyword>
<dbReference type="PANTHER" id="PTHR34820:SF4">
    <property type="entry name" value="INNER MEMBRANE PROTEIN YEBZ"/>
    <property type="match status" value="1"/>
</dbReference>
<dbReference type="Proteomes" id="UP000028511">
    <property type="component" value="Unassembled WGS sequence"/>
</dbReference>
<proteinExistence type="inferred from homology"/>
<dbReference type="InterPro" id="IPR008457">
    <property type="entry name" value="Cu-R_CopD_dom"/>
</dbReference>
<comment type="caution">
    <text evidence="8">The sequence shown here is derived from an EMBL/GenBank/DDBJ whole genome shotgun (WGS) entry which is preliminary data.</text>
</comment>
<protein>
    <recommendedName>
        <fullName evidence="6">Copper resistance protein D</fullName>
    </recommendedName>
</protein>
<feature type="transmembrane region" description="Helical" evidence="6">
    <location>
        <begin position="45"/>
        <end position="66"/>
    </location>
</feature>
<dbReference type="GO" id="GO:0046688">
    <property type="term" value="P:response to copper ion"/>
    <property type="evidence" value="ECO:0007669"/>
    <property type="project" value="UniProtKB-UniRule"/>
</dbReference>
<comment type="subcellular location">
    <subcellularLocation>
        <location evidence="6">Cell inner membrane</location>
        <topology evidence="6">Multi-pass membrane protein</topology>
    </subcellularLocation>
    <subcellularLocation>
        <location evidence="1">Cell membrane</location>
        <topology evidence="1">Multi-pass membrane protein</topology>
    </subcellularLocation>
</comment>
<dbReference type="GO" id="GO:0005886">
    <property type="term" value="C:plasma membrane"/>
    <property type="evidence" value="ECO:0007669"/>
    <property type="project" value="UniProtKB-SubCell"/>
</dbReference>
<dbReference type="Pfam" id="PF05425">
    <property type="entry name" value="CopD"/>
    <property type="match status" value="1"/>
</dbReference>
<evidence type="ECO:0000256" key="3">
    <source>
        <dbReference type="ARBA" id="ARBA00022692"/>
    </source>
</evidence>
<feature type="transmembrane region" description="Helical" evidence="6">
    <location>
        <begin position="120"/>
        <end position="141"/>
    </location>
</feature>
<feature type="transmembrane region" description="Helical" evidence="6">
    <location>
        <begin position="286"/>
        <end position="309"/>
    </location>
</feature>
<dbReference type="InterPro" id="IPR047689">
    <property type="entry name" value="CopD"/>
</dbReference>
<feature type="domain" description="Copper resistance protein D" evidence="7">
    <location>
        <begin position="208"/>
        <end position="307"/>
    </location>
</feature>
<keyword evidence="6" id="KW-0997">Cell inner membrane</keyword>
<evidence type="ECO:0000256" key="1">
    <source>
        <dbReference type="ARBA" id="ARBA00004651"/>
    </source>
</evidence>
<dbReference type="GO" id="GO:0006825">
    <property type="term" value="P:copper ion transport"/>
    <property type="evidence" value="ECO:0007669"/>
    <property type="project" value="InterPro"/>
</dbReference>
<gene>
    <name evidence="8" type="primary">yebZ</name>
    <name evidence="8" type="ORF">XBP1_270011</name>
</gene>
<accession>A0A077N5P7</accession>
<dbReference type="PANTHER" id="PTHR34820">
    <property type="entry name" value="INNER MEMBRANE PROTEIN YEBZ"/>
    <property type="match status" value="1"/>
</dbReference>
<organism evidence="8">
    <name type="scientific">Xenorhabdus bovienii str. puntauvense</name>
    <dbReference type="NCBI Taxonomy" id="1398201"/>
    <lineage>
        <taxon>Bacteria</taxon>
        <taxon>Pseudomonadati</taxon>
        <taxon>Pseudomonadota</taxon>
        <taxon>Gammaproteobacteria</taxon>
        <taxon>Enterobacterales</taxon>
        <taxon>Morganellaceae</taxon>
        <taxon>Xenorhabdus</taxon>
    </lineage>
</organism>
<feature type="transmembrane region" description="Helical" evidence="6">
    <location>
        <begin position="161"/>
        <end position="180"/>
    </location>
</feature>
<evidence type="ECO:0000259" key="7">
    <source>
        <dbReference type="Pfam" id="PF05425"/>
    </source>
</evidence>
<name>A0A077N5P7_XENBV</name>
<reference evidence="8" key="1">
    <citation type="submission" date="2013-07" db="EMBL/GenBank/DDBJ databases">
        <title>Sub-species coevolution in mutualistic symbiosis.</title>
        <authorList>
            <person name="Murfin K."/>
            <person name="Klassen J."/>
            <person name="Lee M."/>
            <person name="Forst S."/>
            <person name="Stock P."/>
            <person name="Goodrich-Blair H."/>
        </authorList>
    </citation>
    <scope>NUCLEOTIDE SEQUENCE [LARGE SCALE GENOMIC DNA]</scope>
    <source>
        <strain evidence="8">Puntauvense</strain>
    </source>
</reference>
<dbReference type="HOGENOM" id="CLU_075540_1_0_6"/>
<keyword evidence="3 6" id="KW-0812">Transmembrane</keyword>
<keyword evidence="6" id="KW-0186">Copper</keyword>
<feature type="transmembrane region" description="Helical" evidence="6">
    <location>
        <begin position="6"/>
        <end position="33"/>
    </location>
</feature>
<dbReference type="RefSeq" id="WP_038206646.1">
    <property type="nucleotide sequence ID" value="NZ_CAWLWN010000026.1"/>
</dbReference>
<dbReference type="EMBL" id="CBSW010000190">
    <property type="protein sequence ID" value="CDG97471.1"/>
    <property type="molecule type" value="Genomic_DNA"/>
</dbReference>
<evidence type="ECO:0000256" key="2">
    <source>
        <dbReference type="ARBA" id="ARBA00022475"/>
    </source>
</evidence>
<comment type="function">
    <text evidence="6">Involved in copper resistance.</text>
</comment>
<dbReference type="NCBIfam" id="NF033808">
    <property type="entry name" value="copper_CopD"/>
    <property type="match status" value="1"/>
</dbReference>
<evidence type="ECO:0000313" key="8">
    <source>
        <dbReference type="EMBL" id="CDG97471.1"/>
    </source>
</evidence>
<evidence type="ECO:0000256" key="4">
    <source>
        <dbReference type="ARBA" id="ARBA00022989"/>
    </source>
</evidence>
<dbReference type="InterPro" id="IPR032694">
    <property type="entry name" value="CopC/D"/>
</dbReference>
<comment type="similarity">
    <text evidence="6">Belongs to the CopD family.</text>
</comment>